<dbReference type="EMBL" id="AOIS01000017">
    <property type="protein sequence ID" value="ELZ21906.1"/>
    <property type="molecule type" value="Genomic_DNA"/>
</dbReference>
<feature type="domain" description="CBS" evidence="3">
    <location>
        <begin position="7"/>
        <end position="64"/>
    </location>
</feature>
<name>M0CF66_9EURY</name>
<keyword evidence="5" id="KW-1185">Reference proteome</keyword>
<dbReference type="STRING" id="1227488.C477_04684"/>
<keyword evidence="1 2" id="KW-0129">CBS domain</keyword>
<sequence>MPEIKSIVREQVVSASPDASLTELAELMDEKDVGSVVIVEEEQPQGIVTDRDITIEAVSRGEDPTSVTAADVMSEDLVTVDIDSGIFDVLRTMEDGNVRRVPATDTDGNLAGIVAFDDFVVLLGRELKLLGDVVEAEIPPYEHT</sequence>
<dbReference type="PANTHER" id="PTHR43080:SF2">
    <property type="entry name" value="CBS DOMAIN-CONTAINING PROTEIN"/>
    <property type="match status" value="1"/>
</dbReference>
<dbReference type="PANTHER" id="PTHR43080">
    <property type="entry name" value="CBS DOMAIN-CONTAINING PROTEIN CBSX3, MITOCHONDRIAL"/>
    <property type="match status" value="1"/>
</dbReference>
<gene>
    <name evidence="4" type="ORF">C477_04684</name>
</gene>
<dbReference type="PROSITE" id="PS51371">
    <property type="entry name" value="CBS"/>
    <property type="match status" value="2"/>
</dbReference>
<dbReference type="InterPro" id="IPR000644">
    <property type="entry name" value="CBS_dom"/>
</dbReference>
<dbReference type="eggNOG" id="arCOG00606">
    <property type="taxonomic scope" value="Archaea"/>
</dbReference>
<accession>M0CF66</accession>
<dbReference type="SMART" id="SM00116">
    <property type="entry name" value="CBS"/>
    <property type="match status" value="2"/>
</dbReference>
<dbReference type="AlphaFoldDB" id="M0CF66"/>
<dbReference type="OrthoDB" id="43333at2157"/>
<evidence type="ECO:0000259" key="3">
    <source>
        <dbReference type="PROSITE" id="PS51371"/>
    </source>
</evidence>
<reference evidence="4 5" key="1">
    <citation type="journal article" date="2014" name="PLoS Genet.">
        <title>Phylogenetically driven sequencing of extremely halophilic archaea reveals strategies for static and dynamic osmo-response.</title>
        <authorList>
            <person name="Becker E.A."/>
            <person name="Seitzer P.M."/>
            <person name="Tritt A."/>
            <person name="Larsen D."/>
            <person name="Krusor M."/>
            <person name="Yao A.I."/>
            <person name="Wu D."/>
            <person name="Madern D."/>
            <person name="Eisen J.A."/>
            <person name="Darling A.E."/>
            <person name="Facciotti M.T."/>
        </authorList>
    </citation>
    <scope>NUCLEOTIDE SEQUENCE [LARGE SCALE GENOMIC DNA]</scope>
    <source>
        <strain evidence="4 5">JCM 13891</strain>
    </source>
</reference>
<dbReference type="RefSeq" id="WP_008893268.1">
    <property type="nucleotide sequence ID" value="NZ_AOIS01000017.1"/>
</dbReference>
<dbReference type="InterPro" id="IPR051257">
    <property type="entry name" value="Diverse_CBS-Domain"/>
</dbReference>
<protein>
    <submittedName>
        <fullName evidence="4">Signal transduction protein with CBS domains</fullName>
    </submittedName>
</protein>
<organism evidence="4 5">
    <name type="scientific">Haloterrigena salina JCM 13891</name>
    <dbReference type="NCBI Taxonomy" id="1227488"/>
    <lineage>
        <taxon>Archaea</taxon>
        <taxon>Methanobacteriati</taxon>
        <taxon>Methanobacteriota</taxon>
        <taxon>Stenosarchaea group</taxon>
        <taxon>Halobacteria</taxon>
        <taxon>Halobacteriales</taxon>
        <taxon>Natrialbaceae</taxon>
        <taxon>Haloterrigena</taxon>
    </lineage>
</organism>
<evidence type="ECO:0000313" key="4">
    <source>
        <dbReference type="EMBL" id="ELZ21906.1"/>
    </source>
</evidence>
<dbReference type="Proteomes" id="UP000011657">
    <property type="component" value="Unassembled WGS sequence"/>
</dbReference>
<dbReference type="Gene3D" id="3.10.580.10">
    <property type="entry name" value="CBS-domain"/>
    <property type="match status" value="1"/>
</dbReference>
<dbReference type="SUPFAM" id="SSF54631">
    <property type="entry name" value="CBS-domain pair"/>
    <property type="match status" value="1"/>
</dbReference>
<proteinExistence type="predicted"/>
<comment type="caution">
    <text evidence="4">The sequence shown here is derived from an EMBL/GenBank/DDBJ whole genome shotgun (WGS) entry which is preliminary data.</text>
</comment>
<feature type="domain" description="CBS" evidence="3">
    <location>
        <begin position="73"/>
        <end position="129"/>
    </location>
</feature>
<evidence type="ECO:0000256" key="1">
    <source>
        <dbReference type="ARBA" id="ARBA00023122"/>
    </source>
</evidence>
<evidence type="ECO:0000313" key="5">
    <source>
        <dbReference type="Proteomes" id="UP000011657"/>
    </source>
</evidence>
<dbReference type="CDD" id="cd17775">
    <property type="entry name" value="CBS_pair_bact_arch"/>
    <property type="match status" value="1"/>
</dbReference>
<dbReference type="PATRIC" id="fig|1227488.3.peg.925"/>
<dbReference type="Pfam" id="PF00571">
    <property type="entry name" value="CBS"/>
    <property type="match status" value="2"/>
</dbReference>
<evidence type="ECO:0000256" key="2">
    <source>
        <dbReference type="PROSITE-ProRule" id="PRU00703"/>
    </source>
</evidence>
<dbReference type="InterPro" id="IPR046342">
    <property type="entry name" value="CBS_dom_sf"/>
</dbReference>